<dbReference type="GO" id="GO:0032259">
    <property type="term" value="P:methylation"/>
    <property type="evidence" value="ECO:0007669"/>
    <property type="project" value="UniProtKB-KW"/>
</dbReference>
<dbReference type="OrthoDB" id="9794400at2"/>
<dbReference type="SMART" id="SM00967">
    <property type="entry name" value="SpoU_sub_bind"/>
    <property type="match status" value="1"/>
</dbReference>
<evidence type="ECO:0000256" key="1">
    <source>
        <dbReference type="ARBA" id="ARBA00022603"/>
    </source>
</evidence>
<dbReference type="RefSeq" id="WP_110171664.1">
    <property type="nucleotide sequence ID" value="NZ_CP015136.1"/>
</dbReference>
<dbReference type="InterPro" id="IPR013123">
    <property type="entry name" value="SpoU_subst-bd"/>
</dbReference>
<organism evidence="4 5">
    <name type="scientific">Luteitalea pratensis</name>
    <dbReference type="NCBI Taxonomy" id="1855912"/>
    <lineage>
        <taxon>Bacteria</taxon>
        <taxon>Pseudomonadati</taxon>
        <taxon>Acidobacteriota</taxon>
        <taxon>Vicinamibacteria</taxon>
        <taxon>Vicinamibacterales</taxon>
        <taxon>Vicinamibacteraceae</taxon>
        <taxon>Luteitalea</taxon>
    </lineage>
</organism>
<dbReference type="GO" id="GO:0008173">
    <property type="term" value="F:RNA methyltransferase activity"/>
    <property type="evidence" value="ECO:0007669"/>
    <property type="project" value="InterPro"/>
</dbReference>
<dbReference type="Gene3D" id="3.40.1280.10">
    <property type="match status" value="1"/>
</dbReference>
<dbReference type="EC" id="2.1.1.-" evidence="4"/>
<sequence>MTDTTITSRRHPLVARCRDAADGHTDDVLLDGPHLVADAIDAGLALPVIVLAEGADTRPDIAAIVRRAEQQGRLVQRVTPAVFDAASPARTPAGILALATLAMRDVSHFAMTSQALLTVAVGIQDPGNVGMLIRSSEAAGATGLVATGGTAHPFGWKALRGAMGSSLRLPVARIADARDALRTLHAHGLRLVALAADGDVDLYQADLHGPLAVCAGAEGAGLPDDVRAMADLQIRIPMRPPVESLNVGVAASLVLFEVARQRRNRGSRESGVASE</sequence>
<dbReference type="InterPro" id="IPR051259">
    <property type="entry name" value="rRNA_Methyltransferase"/>
</dbReference>
<dbReference type="GO" id="GO:0005737">
    <property type="term" value="C:cytoplasm"/>
    <property type="evidence" value="ECO:0007669"/>
    <property type="project" value="UniProtKB-ARBA"/>
</dbReference>
<dbReference type="CDD" id="cd18095">
    <property type="entry name" value="SpoU-like_rRNA-MTase"/>
    <property type="match status" value="1"/>
</dbReference>
<dbReference type="SUPFAM" id="SSF55315">
    <property type="entry name" value="L30e-like"/>
    <property type="match status" value="1"/>
</dbReference>
<dbReference type="PANTHER" id="PTHR43191">
    <property type="entry name" value="RRNA METHYLTRANSFERASE 3"/>
    <property type="match status" value="1"/>
</dbReference>
<name>A0A143PQ81_LUTPR</name>
<dbReference type="InterPro" id="IPR001537">
    <property type="entry name" value="SpoU_MeTrfase"/>
</dbReference>
<dbReference type="Proteomes" id="UP000076079">
    <property type="component" value="Chromosome"/>
</dbReference>
<keyword evidence="5" id="KW-1185">Reference proteome</keyword>
<protein>
    <submittedName>
        <fullName evidence="4">TrmH family tRNA/rRNA methyltransferase</fullName>
        <ecNumber evidence="4">2.1.1.-</ecNumber>
    </submittedName>
</protein>
<keyword evidence="2 4" id="KW-0808">Transferase</keyword>
<dbReference type="InterPro" id="IPR029064">
    <property type="entry name" value="Ribosomal_eL30-like_sf"/>
</dbReference>
<dbReference type="KEGG" id="abac:LuPra_03201"/>
<evidence type="ECO:0000256" key="2">
    <source>
        <dbReference type="ARBA" id="ARBA00022679"/>
    </source>
</evidence>
<dbReference type="STRING" id="1855912.LuPra_03201"/>
<reference evidence="4 5" key="1">
    <citation type="journal article" date="2016" name="Genome Announc.">
        <title>First Complete Genome Sequence of a Subdivision 6 Acidobacterium Strain.</title>
        <authorList>
            <person name="Huang S."/>
            <person name="Vieira S."/>
            <person name="Bunk B."/>
            <person name="Riedel T."/>
            <person name="Sproer C."/>
            <person name="Overmann J."/>
        </authorList>
    </citation>
    <scope>NUCLEOTIDE SEQUENCE [LARGE SCALE GENOMIC DNA]</scope>
    <source>
        <strain evidence="5">DSM 100886 HEG_-6_39</strain>
    </source>
</reference>
<dbReference type="GO" id="GO:0003723">
    <property type="term" value="F:RNA binding"/>
    <property type="evidence" value="ECO:0007669"/>
    <property type="project" value="InterPro"/>
</dbReference>
<dbReference type="Pfam" id="PF00588">
    <property type="entry name" value="SpoU_methylase"/>
    <property type="match status" value="1"/>
</dbReference>
<dbReference type="AlphaFoldDB" id="A0A143PQ81"/>
<accession>A0A143PQ81</accession>
<dbReference type="SUPFAM" id="SSF75217">
    <property type="entry name" value="alpha/beta knot"/>
    <property type="match status" value="1"/>
</dbReference>
<evidence type="ECO:0000313" key="4">
    <source>
        <dbReference type="EMBL" id="AMY09974.1"/>
    </source>
</evidence>
<dbReference type="EMBL" id="CP015136">
    <property type="protein sequence ID" value="AMY09974.1"/>
    <property type="molecule type" value="Genomic_DNA"/>
</dbReference>
<dbReference type="Gene3D" id="3.30.1330.30">
    <property type="match status" value="1"/>
</dbReference>
<keyword evidence="1 4" id="KW-0489">Methyltransferase</keyword>
<dbReference type="InterPro" id="IPR029028">
    <property type="entry name" value="Alpha/beta_knot_MTases"/>
</dbReference>
<dbReference type="InterPro" id="IPR029026">
    <property type="entry name" value="tRNA_m1G_MTases_N"/>
</dbReference>
<reference evidence="5" key="2">
    <citation type="submission" date="2016-04" db="EMBL/GenBank/DDBJ databases">
        <title>First Complete Genome Sequence of a Subdivision 6 Acidobacterium.</title>
        <authorList>
            <person name="Huang S."/>
            <person name="Vieira S."/>
            <person name="Bunk B."/>
            <person name="Riedel T."/>
            <person name="Sproeer C."/>
            <person name="Overmann J."/>
        </authorList>
    </citation>
    <scope>NUCLEOTIDE SEQUENCE [LARGE SCALE GENOMIC DNA]</scope>
    <source>
        <strain evidence="5">DSM 100886 HEG_-6_39</strain>
    </source>
</reference>
<dbReference type="GO" id="GO:0006396">
    <property type="term" value="P:RNA processing"/>
    <property type="evidence" value="ECO:0007669"/>
    <property type="project" value="InterPro"/>
</dbReference>
<proteinExistence type="predicted"/>
<feature type="domain" description="RNA 2-O ribose methyltransferase substrate binding" evidence="3">
    <location>
        <begin position="29"/>
        <end position="105"/>
    </location>
</feature>
<evidence type="ECO:0000313" key="5">
    <source>
        <dbReference type="Proteomes" id="UP000076079"/>
    </source>
</evidence>
<evidence type="ECO:0000259" key="3">
    <source>
        <dbReference type="SMART" id="SM00967"/>
    </source>
</evidence>
<dbReference type="PANTHER" id="PTHR43191:SF2">
    <property type="entry name" value="RRNA METHYLTRANSFERASE 3, MITOCHONDRIAL"/>
    <property type="match status" value="1"/>
</dbReference>
<gene>
    <name evidence="4" type="ORF">LuPra_03201</name>
</gene>